<organism evidence="1 2">
    <name type="scientific">Rangifer tarandus platyrhynchus</name>
    <name type="common">Svalbard reindeer</name>
    <dbReference type="NCBI Taxonomy" id="3082113"/>
    <lineage>
        <taxon>Eukaryota</taxon>
        <taxon>Metazoa</taxon>
        <taxon>Chordata</taxon>
        <taxon>Craniata</taxon>
        <taxon>Vertebrata</taxon>
        <taxon>Euteleostomi</taxon>
        <taxon>Mammalia</taxon>
        <taxon>Eutheria</taxon>
        <taxon>Laurasiatheria</taxon>
        <taxon>Artiodactyla</taxon>
        <taxon>Ruminantia</taxon>
        <taxon>Pecora</taxon>
        <taxon>Cervidae</taxon>
        <taxon>Odocoileinae</taxon>
        <taxon>Rangifer</taxon>
    </lineage>
</organism>
<proteinExistence type="predicted"/>
<reference evidence="1" key="1">
    <citation type="submission" date="2023-05" db="EMBL/GenBank/DDBJ databases">
        <authorList>
            <consortium name="ELIXIR-Norway"/>
        </authorList>
    </citation>
    <scope>NUCLEOTIDE SEQUENCE</scope>
</reference>
<protein>
    <submittedName>
        <fullName evidence="1">Uncharacterized protein</fullName>
    </submittedName>
</protein>
<evidence type="ECO:0000313" key="2">
    <source>
        <dbReference type="Proteomes" id="UP001162501"/>
    </source>
</evidence>
<dbReference type="Proteomes" id="UP001162501">
    <property type="component" value="Chromosome 27"/>
</dbReference>
<dbReference type="EMBL" id="OX596111">
    <property type="protein sequence ID" value="CAI9704732.1"/>
    <property type="molecule type" value="Genomic_DNA"/>
</dbReference>
<sequence length="317" mass="33565">MWLTAVRGKDWPPPQPALQPHSGSEEEPQEDQTLLHRDAGTLGRLPGGRGWREGQEEALAQRGTEKPLGIAAPAQLVAAHSHDKGVCEVLELPRFWAHLTASLAPGTPCPSVTSAAHQSEMPLISSLTLPHATLPRSVSASKAHGSSPPLHGSALGATQPAPATSQPCTPVLLEEAAQLQGDLILTRPLSAPLPSASYVTEESRGGTGSWERRLRKGRGAQERGSRVERAMTEPGETLAESCSRRTAVLLALGGLPQTAVFKRGRIIPSSLRAWLSHPSTKPSRHQLLHLQAAQSQAPVRQPPGGTEASQTLGGTRI</sequence>
<accession>A0ACB0EV93</accession>
<name>A0ACB0EV93_RANTA</name>
<evidence type="ECO:0000313" key="1">
    <source>
        <dbReference type="EMBL" id="CAI9704732.1"/>
    </source>
</evidence>
<gene>
    <name evidence="1" type="ORF">MRATA1EN3_LOCUS15945</name>
</gene>